<gene>
    <name evidence="1" type="ORF">JQS30_07155</name>
</gene>
<dbReference type="KEGG" id="nav:JQS30_07155"/>
<evidence type="ECO:0000313" key="2">
    <source>
        <dbReference type="Proteomes" id="UP000662939"/>
    </source>
</evidence>
<proteinExistence type="predicted"/>
<name>A0A895XTM2_9ACTN</name>
<organism evidence="1 2">
    <name type="scientific">Natronoglycomyces albus</name>
    <dbReference type="NCBI Taxonomy" id="2811108"/>
    <lineage>
        <taxon>Bacteria</taxon>
        <taxon>Bacillati</taxon>
        <taxon>Actinomycetota</taxon>
        <taxon>Actinomycetes</taxon>
        <taxon>Glycomycetales</taxon>
        <taxon>Glycomycetaceae</taxon>
        <taxon>Natronoglycomyces</taxon>
    </lineage>
</organism>
<reference evidence="1" key="1">
    <citation type="submission" date="2021-02" db="EMBL/GenBank/DDBJ databases">
        <title>Natronoglycomyces albus gen. nov., sp. nov, a haloalkaliphilic actinobacterium from a soda solonchak soil.</title>
        <authorList>
            <person name="Sorokin D.Y."/>
            <person name="Khijniak T.V."/>
            <person name="Zakharycheva A.P."/>
            <person name="Boueva O.V."/>
            <person name="Ariskina E.V."/>
            <person name="Hahnke R.L."/>
            <person name="Bunk B."/>
            <person name="Sproer C."/>
            <person name="Schumann P."/>
            <person name="Evtushenko L.I."/>
            <person name="Kublanov I.V."/>
        </authorList>
    </citation>
    <scope>NUCLEOTIDE SEQUENCE</scope>
    <source>
        <strain evidence="1">DSM 106290</strain>
    </source>
</reference>
<dbReference type="EMBL" id="CP070496">
    <property type="protein sequence ID" value="QSB06665.1"/>
    <property type="molecule type" value="Genomic_DNA"/>
</dbReference>
<accession>A0A895XTM2</accession>
<dbReference type="RefSeq" id="WP_213172676.1">
    <property type="nucleotide sequence ID" value="NZ_CP070496.1"/>
</dbReference>
<keyword evidence="2" id="KW-1185">Reference proteome</keyword>
<evidence type="ECO:0000313" key="1">
    <source>
        <dbReference type="EMBL" id="QSB06665.1"/>
    </source>
</evidence>
<dbReference type="AlphaFoldDB" id="A0A895XTM2"/>
<dbReference type="Proteomes" id="UP000662939">
    <property type="component" value="Chromosome"/>
</dbReference>
<protein>
    <submittedName>
        <fullName evidence="1">Uncharacterized protein</fullName>
    </submittedName>
</protein>
<sequence length="85" mass="10187">MEVWRSVRKGNDTQTRKSRRTILPDFVIETFWGHKENQRKWRHEHGSNSEHITYVFGTRYDTVQQAQVVRKTFRSVVPKAKILDS</sequence>